<evidence type="ECO:0000313" key="1">
    <source>
        <dbReference type="EMBL" id="CAF1860562.1"/>
    </source>
</evidence>
<dbReference type="EMBL" id="HG994368">
    <property type="protein sequence ID" value="CAF1860562.1"/>
    <property type="molecule type" value="Genomic_DNA"/>
</dbReference>
<organism evidence="1">
    <name type="scientific">Brassica napus</name>
    <name type="common">Rape</name>
    <dbReference type="NCBI Taxonomy" id="3708"/>
    <lineage>
        <taxon>Eukaryota</taxon>
        <taxon>Viridiplantae</taxon>
        <taxon>Streptophyta</taxon>
        <taxon>Embryophyta</taxon>
        <taxon>Tracheophyta</taxon>
        <taxon>Spermatophyta</taxon>
        <taxon>Magnoliopsida</taxon>
        <taxon>eudicotyledons</taxon>
        <taxon>Gunneridae</taxon>
        <taxon>Pentapetalae</taxon>
        <taxon>rosids</taxon>
        <taxon>malvids</taxon>
        <taxon>Brassicales</taxon>
        <taxon>Brassicaceae</taxon>
        <taxon>Brassiceae</taxon>
        <taxon>Brassica</taxon>
    </lineage>
</organism>
<protein>
    <submittedName>
        <fullName evidence="1">(rape) hypothetical protein</fullName>
    </submittedName>
</protein>
<accession>A0A816JM12</accession>
<gene>
    <name evidence="1" type="ORF">DARMORV10_C04P51310.1</name>
</gene>
<dbReference type="Proteomes" id="UP001295469">
    <property type="component" value="Chromosome C04"/>
</dbReference>
<reference evidence="1" key="1">
    <citation type="submission" date="2021-01" db="EMBL/GenBank/DDBJ databases">
        <authorList>
            <consortium name="Genoscope - CEA"/>
            <person name="William W."/>
        </authorList>
    </citation>
    <scope>NUCLEOTIDE SEQUENCE</scope>
</reference>
<dbReference type="AlphaFoldDB" id="A0A816JM12"/>
<sequence>MCEVWSLWTHGVELTFCLFLREIFFFVSENSRRCI</sequence>
<proteinExistence type="predicted"/>
<name>A0A816JM12_BRANA</name>